<keyword evidence="3" id="KW-1185">Reference proteome</keyword>
<proteinExistence type="predicted"/>
<dbReference type="STRING" id="1492898.SY85_03005"/>
<dbReference type="EMBL" id="CP011390">
    <property type="protein sequence ID" value="ANE49626.1"/>
    <property type="molecule type" value="Genomic_DNA"/>
</dbReference>
<evidence type="ECO:0000313" key="2">
    <source>
        <dbReference type="EMBL" id="ANE49626.1"/>
    </source>
</evidence>
<evidence type="ECO:0000259" key="1">
    <source>
        <dbReference type="Pfam" id="PF00534"/>
    </source>
</evidence>
<dbReference type="GO" id="GO:0016757">
    <property type="term" value="F:glycosyltransferase activity"/>
    <property type="evidence" value="ECO:0007669"/>
    <property type="project" value="InterPro"/>
</dbReference>
<dbReference type="AlphaFoldDB" id="A0A172TRK1"/>
<gene>
    <name evidence="2" type="ORF">SY85_03005</name>
</gene>
<sequence length="358" mass="40748">MISSLVSRKVLLIGPDYIGHRGGIGALLDIYKDHYEVFNFIPSFKNLPSKSQKLVFFIKQLVRIIAFLRKNKEIQVLHIHSAKDGSLYRKLIIAFLAKKFFRKKVINHIHTGHFKHFYDESNWISKKSIRYFLSLNDATITVSDFWKGYFIESFSLNNVFKVNNIVSIAKQDNSIKEEKILNFLFLGVITKKKGIFDLVDTIAENKEILENKAKLIICGSGDTDDLLDLIKIGGLENCIDYRGWVTGEEKKCLLQVSDVYVLPSYFEGVPISILEAMSCGMPIISTNVGGIPEVVENGVNGLLIAPGDRKAILQALLYYINNFGKVEDHGKQSLQKIKEYFPESVTRELEEIYTRLIV</sequence>
<dbReference type="Gene3D" id="3.40.50.2000">
    <property type="entry name" value="Glycogen Phosphorylase B"/>
    <property type="match status" value="2"/>
</dbReference>
<evidence type="ECO:0000313" key="3">
    <source>
        <dbReference type="Proteomes" id="UP000077177"/>
    </source>
</evidence>
<dbReference type="Pfam" id="PF00534">
    <property type="entry name" value="Glycos_transf_1"/>
    <property type="match status" value="1"/>
</dbReference>
<dbReference type="KEGG" id="fla:SY85_03005"/>
<accession>A0A172TRK1</accession>
<dbReference type="Proteomes" id="UP000077177">
    <property type="component" value="Chromosome"/>
</dbReference>
<name>A0A172TRK1_9BACT</name>
<dbReference type="PATRIC" id="fig|1492898.3.peg.657"/>
<dbReference type="PANTHER" id="PTHR12526">
    <property type="entry name" value="GLYCOSYLTRANSFERASE"/>
    <property type="match status" value="1"/>
</dbReference>
<dbReference type="RefSeq" id="WP_066401745.1">
    <property type="nucleotide sequence ID" value="NZ_CP011390.1"/>
</dbReference>
<dbReference type="SUPFAM" id="SSF53756">
    <property type="entry name" value="UDP-Glycosyltransferase/glycogen phosphorylase"/>
    <property type="match status" value="1"/>
</dbReference>
<feature type="domain" description="Glycosyl transferase family 1" evidence="1">
    <location>
        <begin position="176"/>
        <end position="327"/>
    </location>
</feature>
<reference evidence="3" key="1">
    <citation type="submission" date="2015-01" db="EMBL/GenBank/DDBJ databases">
        <title>Flavisolibacter sp./LCS9/ whole genome sequencing.</title>
        <authorList>
            <person name="Kim M.K."/>
            <person name="Srinivasan S."/>
            <person name="Lee J.-J."/>
        </authorList>
    </citation>
    <scope>NUCLEOTIDE SEQUENCE [LARGE SCALE GENOMIC DNA]</scope>
    <source>
        <strain evidence="3">LCS9</strain>
    </source>
</reference>
<dbReference type="CDD" id="cd03801">
    <property type="entry name" value="GT4_PimA-like"/>
    <property type="match status" value="1"/>
</dbReference>
<protein>
    <recommendedName>
        <fullName evidence="1">Glycosyl transferase family 1 domain-containing protein</fullName>
    </recommendedName>
</protein>
<reference evidence="2 3" key="2">
    <citation type="journal article" date="2016" name="Int. J. Syst. Evol. Microbiol.">
        <title>Flavisolibacter tropicus sp. nov., isolated from tropical soil.</title>
        <authorList>
            <person name="Lee J.J."/>
            <person name="Kang M.S."/>
            <person name="Kim G.S."/>
            <person name="Lee C.S."/>
            <person name="Lim S."/>
            <person name="Lee J."/>
            <person name="Roh S.H."/>
            <person name="Kang H."/>
            <person name="Ha J.M."/>
            <person name="Bae S."/>
            <person name="Jung H.Y."/>
            <person name="Kim M.K."/>
        </authorList>
    </citation>
    <scope>NUCLEOTIDE SEQUENCE [LARGE SCALE GENOMIC DNA]</scope>
    <source>
        <strain evidence="2 3">LCS9</strain>
    </source>
</reference>
<organism evidence="2 3">
    <name type="scientific">Flavisolibacter tropicus</name>
    <dbReference type="NCBI Taxonomy" id="1492898"/>
    <lineage>
        <taxon>Bacteria</taxon>
        <taxon>Pseudomonadati</taxon>
        <taxon>Bacteroidota</taxon>
        <taxon>Chitinophagia</taxon>
        <taxon>Chitinophagales</taxon>
        <taxon>Chitinophagaceae</taxon>
        <taxon>Flavisolibacter</taxon>
    </lineage>
</organism>
<dbReference type="InterPro" id="IPR001296">
    <property type="entry name" value="Glyco_trans_1"/>
</dbReference>
<dbReference type="OrthoDB" id="7560678at2"/>